<evidence type="ECO:0000313" key="6">
    <source>
        <dbReference type="Proteomes" id="UP001595961"/>
    </source>
</evidence>
<evidence type="ECO:0000256" key="2">
    <source>
        <dbReference type="ARBA" id="ARBA00016013"/>
    </source>
</evidence>
<gene>
    <name evidence="5" type="ORF">ACFO5W_13000</name>
</gene>
<protein>
    <recommendedName>
        <fullName evidence="2">Basal-body rod modification protein FlgD</fullName>
    </recommendedName>
</protein>
<evidence type="ECO:0000256" key="3">
    <source>
        <dbReference type="ARBA" id="ARBA00022795"/>
    </source>
</evidence>
<reference evidence="6" key="1">
    <citation type="journal article" date="2019" name="Int. J. Syst. Evol. Microbiol.">
        <title>The Global Catalogue of Microorganisms (GCM) 10K type strain sequencing project: providing services to taxonomists for standard genome sequencing and annotation.</title>
        <authorList>
            <consortium name="The Broad Institute Genomics Platform"/>
            <consortium name="The Broad Institute Genome Sequencing Center for Infectious Disease"/>
            <person name="Wu L."/>
            <person name="Ma J."/>
        </authorList>
    </citation>
    <scope>NUCLEOTIDE SEQUENCE [LARGE SCALE GENOMIC DNA]</scope>
    <source>
        <strain evidence="6">CCM 4481</strain>
    </source>
</reference>
<keyword evidence="3" id="KW-1005">Bacterial flagellum biogenesis</keyword>
<dbReference type="Proteomes" id="UP001595961">
    <property type="component" value="Unassembled WGS sequence"/>
</dbReference>
<comment type="function">
    <text evidence="4">Required for flagellar hook formation. May act as a scaffolding protein.</text>
</comment>
<dbReference type="InterPro" id="IPR005648">
    <property type="entry name" value="FlgD"/>
</dbReference>
<name>A0ABV9C3E5_9GAMM</name>
<keyword evidence="6" id="KW-1185">Reference proteome</keyword>
<sequence>MSVEAIGNALSTTDPSTLSNSGINEQDFIKLFVSQLQFQDPMQPLDNSQFLTQLAQFVSIEQQSEEVSGINNLLTLDSSDQSLGLLSHTVQVTNADGSTTTGKVTGIQYTSSGVQMTITTGTSSVITNVGLSQIQLVTP</sequence>
<dbReference type="Pfam" id="PF03963">
    <property type="entry name" value="FlgD"/>
    <property type="match status" value="1"/>
</dbReference>
<evidence type="ECO:0000256" key="4">
    <source>
        <dbReference type="ARBA" id="ARBA00024746"/>
    </source>
</evidence>
<comment type="caution">
    <text evidence="5">The sequence shown here is derived from an EMBL/GenBank/DDBJ whole genome shotgun (WGS) entry which is preliminary data.</text>
</comment>
<accession>A0ABV9C3E5</accession>
<organism evidence="5 6">
    <name type="scientific">Dyella halodurans</name>
    <dbReference type="NCBI Taxonomy" id="1920171"/>
    <lineage>
        <taxon>Bacteria</taxon>
        <taxon>Pseudomonadati</taxon>
        <taxon>Pseudomonadota</taxon>
        <taxon>Gammaproteobacteria</taxon>
        <taxon>Lysobacterales</taxon>
        <taxon>Rhodanobacteraceae</taxon>
        <taxon>Dyella</taxon>
    </lineage>
</organism>
<keyword evidence="5" id="KW-0969">Cilium</keyword>
<dbReference type="EMBL" id="JBHSGA010000017">
    <property type="protein sequence ID" value="MFC4527555.1"/>
    <property type="molecule type" value="Genomic_DNA"/>
</dbReference>
<comment type="similarity">
    <text evidence="1">Belongs to the FlgD family.</text>
</comment>
<proteinExistence type="inferred from homology"/>
<keyword evidence="5" id="KW-0282">Flagellum</keyword>
<evidence type="ECO:0000313" key="5">
    <source>
        <dbReference type="EMBL" id="MFC4527555.1"/>
    </source>
</evidence>
<dbReference type="RefSeq" id="WP_266150234.1">
    <property type="nucleotide sequence ID" value="NZ_CP064028.1"/>
</dbReference>
<keyword evidence="5" id="KW-0966">Cell projection</keyword>
<evidence type="ECO:0000256" key="1">
    <source>
        <dbReference type="ARBA" id="ARBA00010577"/>
    </source>
</evidence>